<dbReference type="EMBL" id="UYYB01103040">
    <property type="protein sequence ID" value="VDM78819.1"/>
    <property type="molecule type" value="Genomic_DNA"/>
</dbReference>
<dbReference type="OrthoDB" id="5874059at2759"/>
<protein>
    <submittedName>
        <fullName evidence="1">Uncharacterized protein</fullName>
    </submittedName>
</protein>
<reference evidence="1 2" key="1">
    <citation type="submission" date="2018-11" db="EMBL/GenBank/DDBJ databases">
        <authorList>
            <consortium name="Pathogen Informatics"/>
        </authorList>
    </citation>
    <scope>NUCLEOTIDE SEQUENCE [LARGE SCALE GENOMIC DNA]</scope>
</reference>
<organism evidence="1 2">
    <name type="scientific">Strongylus vulgaris</name>
    <name type="common">Blood worm</name>
    <dbReference type="NCBI Taxonomy" id="40348"/>
    <lineage>
        <taxon>Eukaryota</taxon>
        <taxon>Metazoa</taxon>
        <taxon>Ecdysozoa</taxon>
        <taxon>Nematoda</taxon>
        <taxon>Chromadorea</taxon>
        <taxon>Rhabditida</taxon>
        <taxon>Rhabditina</taxon>
        <taxon>Rhabditomorpha</taxon>
        <taxon>Strongyloidea</taxon>
        <taxon>Strongylidae</taxon>
        <taxon>Strongylus</taxon>
    </lineage>
</organism>
<gene>
    <name evidence="1" type="ORF">SVUK_LOCUS13817</name>
</gene>
<evidence type="ECO:0000313" key="1">
    <source>
        <dbReference type="EMBL" id="VDM78819.1"/>
    </source>
</evidence>
<sequence>MGQTLSATNITSKLLCLLRVYHDVLTPFYGCRENGAMVEVFYEQLNFEMLTESEAYGVSRTRAYAPISCLLPEVACDDKLNNSSSSTCLPILVVNLGFGAGYPSLHAASLCSSSWKQLT</sequence>
<dbReference type="Proteomes" id="UP000270094">
    <property type="component" value="Unassembled WGS sequence"/>
</dbReference>
<proteinExistence type="predicted"/>
<dbReference type="AlphaFoldDB" id="A0A3P7JFU5"/>
<keyword evidence="2" id="KW-1185">Reference proteome</keyword>
<evidence type="ECO:0000313" key="2">
    <source>
        <dbReference type="Proteomes" id="UP000270094"/>
    </source>
</evidence>
<name>A0A3P7JFU5_STRVU</name>
<accession>A0A3P7JFU5</accession>